<dbReference type="InterPro" id="IPR000160">
    <property type="entry name" value="GGDEF_dom"/>
</dbReference>
<accession>A0A3E2BJ88</accession>
<feature type="region of interest" description="Disordered" evidence="2">
    <location>
        <begin position="411"/>
        <end position="462"/>
    </location>
</feature>
<keyword evidence="3" id="KW-1133">Transmembrane helix</keyword>
<evidence type="ECO:0000313" key="6">
    <source>
        <dbReference type="Proteomes" id="UP000257323"/>
    </source>
</evidence>
<feature type="region of interest" description="Disordered" evidence="2">
    <location>
        <begin position="343"/>
        <end position="366"/>
    </location>
</feature>
<evidence type="ECO:0000256" key="2">
    <source>
        <dbReference type="SAM" id="MobiDB-lite"/>
    </source>
</evidence>
<dbReference type="SUPFAM" id="SSF63829">
    <property type="entry name" value="Calcium-dependent phosphotriesterase"/>
    <property type="match status" value="3"/>
</dbReference>
<dbReference type="Proteomes" id="UP000257323">
    <property type="component" value="Unassembled WGS sequence"/>
</dbReference>
<proteinExistence type="predicted"/>
<dbReference type="InterPro" id="IPR043128">
    <property type="entry name" value="Rev_trsase/Diguanyl_cyclase"/>
</dbReference>
<name>A0A3E2BJ88_9BACT</name>
<feature type="compositionally biased region" description="Low complexity" evidence="2">
    <location>
        <begin position="423"/>
        <end position="459"/>
    </location>
</feature>
<protein>
    <submittedName>
        <fullName evidence="5">DNA-binding response regulator, AraC family</fullName>
    </submittedName>
</protein>
<evidence type="ECO:0000259" key="4">
    <source>
        <dbReference type="PROSITE" id="PS50887"/>
    </source>
</evidence>
<dbReference type="GO" id="GO:0003677">
    <property type="term" value="F:DNA binding"/>
    <property type="evidence" value="ECO:0007669"/>
    <property type="project" value="UniProtKB-KW"/>
</dbReference>
<dbReference type="InterPro" id="IPR029787">
    <property type="entry name" value="Nucleotide_cyclase"/>
</dbReference>
<dbReference type="SMART" id="SM00267">
    <property type="entry name" value="GGDEF"/>
    <property type="match status" value="1"/>
</dbReference>
<dbReference type="Pfam" id="PF07494">
    <property type="entry name" value="Reg_prop"/>
    <property type="match status" value="9"/>
</dbReference>
<dbReference type="SUPFAM" id="SSF55073">
    <property type="entry name" value="Nucleotide cyclase"/>
    <property type="match status" value="1"/>
</dbReference>
<evidence type="ECO:0000256" key="1">
    <source>
        <dbReference type="ARBA" id="ARBA00022553"/>
    </source>
</evidence>
<feature type="compositionally biased region" description="Low complexity" evidence="2">
    <location>
        <begin position="721"/>
        <end position="740"/>
    </location>
</feature>
<dbReference type="FunFam" id="3.30.70.270:FF:000001">
    <property type="entry name" value="Diguanylate cyclase domain protein"/>
    <property type="match status" value="1"/>
</dbReference>
<dbReference type="InterPro" id="IPR011123">
    <property type="entry name" value="Y_Y_Y"/>
</dbReference>
<feature type="region of interest" description="Disordered" evidence="2">
    <location>
        <begin position="713"/>
        <end position="752"/>
    </location>
</feature>
<feature type="compositionally biased region" description="Pro residues" evidence="2">
    <location>
        <begin position="312"/>
        <end position="322"/>
    </location>
</feature>
<dbReference type="InterPro" id="IPR013783">
    <property type="entry name" value="Ig-like_fold"/>
</dbReference>
<dbReference type="Gene3D" id="3.30.70.270">
    <property type="match status" value="1"/>
</dbReference>
<dbReference type="Gene3D" id="2.60.40.10">
    <property type="entry name" value="Immunoglobulins"/>
    <property type="match status" value="1"/>
</dbReference>
<keyword evidence="3" id="KW-0812">Transmembrane</keyword>
<dbReference type="NCBIfam" id="TIGR00254">
    <property type="entry name" value="GGDEF"/>
    <property type="match status" value="1"/>
</dbReference>
<keyword evidence="3" id="KW-0472">Membrane</keyword>
<dbReference type="FunFam" id="2.60.40.10:FF:000791">
    <property type="entry name" value="Two-component system sensor histidine kinase/response regulator"/>
    <property type="match status" value="1"/>
</dbReference>
<dbReference type="EMBL" id="QUAH01000019">
    <property type="protein sequence ID" value="RFT14798.1"/>
    <property type="molecule type" value="Genomic_DNA"/>
</dbReference>
<feature type="region of interest" description="Disordered" evidence="2">
    <location>
        <begin position="284"/>
        <end position="326"/>
    </location>
</feature>
<dbReference type="InterPro" id="IPR011110">
    <property type="entry name" value="Reg_prop"/>
</dbReference>
<dbReference type="PROSITE" id="PS50887">
    <property type="entry name" value="GGDEF"/>
    <property type="match status" value="1"/>
</dbReference>
<dbReference type="CDD" id="cd01949">
    <property type="entry name" value="GGDEF"/>
    <property type="match status" value="1"/>
</dbReference>
<evidence type="ECO:0000313" key="5">
    <source>
        <dbReference type="EMBL" id="RFT14798.1"/>
    </source>
</evidence>
<dbReference type="PANTHER" id="PTHR43547:SF2">
    <property type="entry name" value="HYBRID SIGNAL TRANSDUCTION HISTIDINE KINASE C"/>
    <property type="match status" value="1"/>
</dbReference>
<evidence type="ECO:0000256" key="3">
    <source>
        <dbReference type="SAM" id="Phobius"/>
    </source>
</evidence>
<organism evidence="5 6">
    <name type="scientific">Candidatus Saccharicenans subterraneus</name>
    <dbReference type="NCBI Taxonomy" id="2508984"/>
    <lineage>
        <taxon>Bacteria</taxon>
        <taxon>Candidatus Aminicenantota</taxon>
        <taxon>Candidatus Aminicenantia</taxon>
        <taxon>Candidatus Aminicenantales</taxon>
        <taxon>Candidatus Saccharicenantaceae</taxon>
        <taxon>Candidatus Saccharicenans</taxon>
    </lineage>
</organism>
<reference evidence="5 6" key="1">
    <citation type="submission" date="2018-08" db="EMBL/GenBank/DDBJ databases">
        <title>Genome analysis of the thermophilic bacterium of the candidate phylum Aminicenantes from deep subsurface aquifer revealed its physiology and ecological role.</title>
        <authorList>
            <person name="Kadnikov V.V."/>
            <person name="Mardanov A.V."/>
            <person name="Beletsky A.V."/>
            <person name="Karnachuk O.V."/>
            <person name="Ravin N.V."/>
        </authorList>
    </citation>
    <scope>NUCLEOTIDE SEQUENCE [LARGE SCALE GENOMIC DNA]</scope>
    <source>
        <strain evidence="5">BY38</strain>
    </source>
</reference>
<dbReference type="InterPro" id="IPR015943">
    <property type="entry name" value="WD40/YVTN_repeat-like_dom_sf"/>
</dbReference>
<dbReference type="PANTHER" id="PTHR43547">
    <property type="entry name" value="TWO-COMPONENT HISTIDINE KINASE"/>
    <property type="match status" value="1"/>
</dbReference>
<sequence length="1292" mass="143614">MSGCVRRKIFRSFRSFLSAQFPSFLSPLLSPLLFLLILSLLLPPATTPLYSQLGPHLLFRNISIEKGLSQNSVLSVAVDHEGFLWFGTESGLNKFDGYQFTVYLPIEGDPNSLSNSWINALLVDHTGTLWAGTENGLNEFIAKREQFIHYLHEPSNPKSLSSSRILTLFEDREGRLWIGTDRGLNLFDRNTKIFIRYQHNPARPHQTLSSDQVRAITQDRLGYIWIGTAGGGLNRLDPSTGQIIQIRAGAVAPVLPGYENETASASPTAPNLISVRNAPFTATSSEITSPTSTALDSNSAVSSSAPQTTDPAPAPRYLPPPTSHVRISSSLPDDFINALLIEPEPRPAGSDHGRDSSSQSSRSTPSSADIIWIGTASSGLIRYLPASGEFKIYYQAPAIAPANAGNPALVPPGSPAAALSTRPASSLPPQSPQSLQSPQSPKPLQSTPPSSSPQASPSATLHTSPQILPDLSSISDNAVNCLIRDHDGSLWVGTDSGGLNHFYPSNGIFISYKYKSYDLSALPDNRVLALLRTPDDILWIGTYRGISQLNLERQYFKRFLSNPQDPFSLQQPAVRAFCEHSSGFTYVGTDGGGISAFDLEHKIVFHLRADPRNPDSPYSLSSDRIFCLLEDRDADHTLWVGTLYGGLNRYNPATGRFIHYRANPSRPGSLPEDHIRSLLLDRNNTLWVGTVSSGLVYFDRTSNRFKRPVVNKINLNPPEAPARSAPSTSSAGSTGSKPAKPNIKGASYPAPKTDIALPDPINRGRIFYMVEDQKGNLWLADYETGLVRFNPSSGEVEIFVNDPRNPNSLSSNSIISVFIDSQGLVWAGTNGGGLNRLDPATLTFTRYNEAHGLPSSVIYSILEDDDGFLWLSTNRGLSRFDPRTKHFRNFDVHDGLQGYEFNGNSHLRSRSGHIYFGGINGFNVFNPREIKESDYRPPVRLTRLLIQNRPVRPEQQIDGKTILNDSLSNTRYLELTWKHRVVAFEFVALDYTSPDKNQYAYMLEGFDREWNYAGSRRFASYSNLPPGTYTFRVKATNCDGVWDEGGASLAIRVIPPFWRTWWFYLLEVLAVAGAFYWLYRYRLSRISRRQQELESLVAQRTEELRLVNDKLKLLAITDELTGLSNYRRFRDFLEYEWRRAHRTRRPLSVIITDLDDFKLFNDTYGHQAGDECLKKVALIMLKCCQRSSDLACRYGGDEFAIVLPETDTAGAYLVAERIREAIASTDFNDPKLKEINGHPPENNNNIQPVRLTMCLGLATMNPVEGGDTNELIARADQALYRAKTAGKNRTAV</sequence>
<dbReference type="Pfam" id="PF07495">
    <property type="entry name" value="Y_Y_Y"/>
    <property type="match status" value="1"/>
</dbReference>
<feature type="compositionally biased region" description="Low complexity" evidence="2">
    <location>
        <begin position="356"/>
        <end position="366"/>
    </location>
</feature>
<dbReference type="GO" id="GO:0000155">
    <property type="term" value="F:phosphorelay sensor kinase activity"/>
    <property type="evidence" value="ECO:0007669"/>
    <property type="project" value="TreeGrafter"/>
</dbReference>
<dbReference type="Gene3D" id="2.130.10.10">
    <property type="entry name" value="YVTN repeat-like/Quinoprotein amine dehydrogenase"/>
    <property type="match status" value="5"/>
</dbReference>
<keyword evidence="5" id="KW-0238">DNA-binding</keyword>
<dbReference type="Pfam" id="PF00990">
    <property type="entry name" value="GGDEF"/>
    <property type="match status" value="1"/>
</dbReference>
<feature type="compositionally biased region" description="Polar residues" evidence="2">
    <location>
        <begin position="284"/>
        <end position="310"/>
    </location>
</feature>
<comment type="caution">
    <text evidence="5">The sequence shown here is derived from an EMBL/GenBank/DDBJ whole genome shotgun (WGS) entry which is preliminary data.</text>
</comment>
<feature type="compositionally biased region" description="Basic and acidic residues" evidence="2">
    <location>
        <begin position="343"/>
        <end position="355"/>
    </location>
</feature>
<keyword evidence="1" id="KW-0597">Phosphoprotein</keyword>
<gene>
    <name evidence="5" type="ORF">OP8BY_2375</name>
</gene>
<feature type="transmembrane region" description="Helical" evidence="3">
    <location>
        <begin position="1061"/>
        <end position="1079"/>
    </location>
</feature>
<feature type="domain" description="GGDEF" evidence="4">
    <location>
        <begin position="1145"/>
        <end position="1292"/>
    </location>
</feature>